<organism evidence="3 4">
    <name type="scientific">Paracraurococcus ruber</name>
    <dbReference type="NCBI Taxonomy" id="77675"/>
    <lineage>
        <taxon>Bacteria</taxon>
        <taxon>Pseudomonadati</taxon>
        <taxon>Pseudomonadota</taxon>
        <taxon>Alphaproteobacteria</taxon>
        <taxon>Acetobacterales</taxon>
        <taxon>Roseomonadaceae</taxon>
        <taxon>Paracraurococcus</taxon>
    </lineage>
</organism>
<dbReference type="Proteomes" id="UP000697995">
    <property type="component" value="Unassembled WGS sequence"/>
</dbReference>
<reference evidence="3 4" key="1">
    <citation type="journal article" date="2020" name="Microorganisms">
        <title>Osmotic Adaptation and Compatible Solute Biosynthesis of Phototrophic Bacteria as Revealed from Genome Analyses.</title>
        <authorList>
            <person name="Imhoff J.F."/>
            <person name="Rahn T."/>
            <person name="Kunzel S."/>
            <person name="Keller A."/>
            <person name="Neulinger S.C."/>
        </authorList>
    </citation>
    <scope>NUCLEOTIDE SEQUENCE [LARGE SCALE GENOMIC DNA]</scope>
    <source>
        <strain evidence="3 4">DSM 15382</strain>
    </source>
</reference>
<dbReference type="PANTHER" id="PTHR42928">
    <property type="entry name" value="TRICARBOXYLATE-BINDING PROTEIN"/>
    <property type="match status" value="1"/>
</dbReference>
<evidence type="ECO:0008006" key="5">
    <source>
        <dbReference type="Google" id="ProtNLM"/>
    </source>
</evidence>
<accession>A0ABS1CVW1</accession>
<comment type="similarity">
    <text evidence="1">Belongs to the UPF0065 (bug) family.</text>
</comment>
<keyword evidence="4" id="KW-1185">Reference proteome</keyword>
<feature type="compositionally biased region" description="Basic and acidic residues" evidence="2">
    <location>
        <begin position="29"/>
        <end position="41"/>
    </location>
</feature>
<dbReference type="EMBL" id="NRSG01000056">
    <property type="protein sequence ID" value="MBK1658539.1"/>
    <property type="molecule type" value="Genomic_DNA"/>
</dbReference>
<feature type="region of interest" description="Disordered" evidence="2">
    <location>
        <begin position="1"/>
        <end position="92"/>
    </location>
</feature>
<dbReference type="Gene3D" id="3.40.190.10">
    <property type="entry name" value="Periplasmic binding protein-like II"/>
    <property type="match status" value="1"/>
</dbReference>
<evidence type="ECO:0000313" key="3">
    <source>
        <dbReference type="EMBL" id="MBK1658539.1"/>
    </source>
</evidence>
<evidence type="ECO:0000256" key="1">
    <source>
        <dbReference type="ARBA" id="ARBA00006987"/>
    </source>
</evidence>
<name>A0ABS1CVW1_9PROT</name>
<comment type="caution">
    <text evidence="3">The sequence shown here is derived from an EMBL/GenBank/DDBJ whole genome shotgun (WGS) entry which is preliminary data.</text>
</comment>
<dbReference type="InterPro" id="IPR005064">
    <property type="entry name" value="BUG"/>
</dbReference>
<dbReference type="Pfam" id="PF03401">
    <property type="entry name" value="TctC"/>
    <property type="match status" value="1"/>
</dbReference>
<feature type="compositionally biased region" description="Low complexity" evidence="2">
    <location>
        <begin position="76"/>
        <end position="85"/>
    </location>
</feature>
<dbReference type="Gene3D" id="3.40.190.150">
    <property type="entry name" value="Bordetella uptake gene, domain 1"/>
    <property type="match status" value="1"/>
</dbReference>
<evidence type="ECO:0000313" key="4">
    <source>
        <dbReference type="Proteomes" id="UP000697995"/>
    </source>
</evidence>
<dbReference type="InterPro" id="IPR042100">
    <property type="entry name" value="Bug_dom1"/>
</dbReference>
<dbReference type="SUPFAM" id="SSF53850">
    <property type="entry name" value="Periplasmic binding protein-like II"/>
    <property type="match status" value="1"/>
</dbReference>
<protein>
    <recommendedName>
        <fullName evidence="5">Tripartite tricarboxylate transporter substrate binding protein</fullName>
    </recommendedName>
</protein>
<proteinExistence type="inferred from homology"/>
<dbReference type="PANTHER" id="PTHR42928:SF5">
    <property type="entry name" value="BLR1237 PROTEIN"/>
    <property type="match status" value="1"/>
</dbReference>
<gene>
    <name evidence="3" type="ORF">CKO45_09880</name>
</gene>
<evidence type="ECO:0000256" key="2">
    <source>
        <dbReference type="SAM" id="MobiDB-lite"/>
    </source>
</evidence>
<feature type="compositionally biased region" description="Gly residues" evidence="2">
    <location>
        <begin position="64"/>
        <end position="75"/>
    </location>
</feature>
<sequence>MARGPRQGSCWPSSPAGRRSRWPTWSFSRTDRGRACADAGRRQRRRTRILPGAGAERGGRDARLGGGADGSGAGQGAVASPGGAARPRGEEPRMQRRAILPALAGLSLPVRAGRAQGLGQPSWAPDRPIRLLVGFAAGGSTDTAARILAQAISPGLGQTVLVENRTGAGGNIASEAVARSAPDGYTLVMASMGTHAVNQALYRSLPFHVARDFAPISLMVYSTTVVVVHPSPPVQSMAELIALSRARPGGLNCGTGGSGSSQHFAAAQFEEAAKVKFSLVHYRGGAPANADLIAGRVDVVFSPIIEAIQQIRAGQLRAIGVTSPDRSALMPEVPSIAETLPGFTFRSWLGVLAPAGTPPPVIARLSAEIQAAMRVPAMRDRVAGLGYEAVGSTAEEFAAFQAQEITRTATLVRISGATVD</sequence>